<dbReference type="CDD" id="cd00717">
    <property type="entry name" value="URO-D"/>
    <property type="match status" value="1"/>
</dbReference>
<dbReference type="EC" id="4.1.1.37" evidence="6 12"/>
<dbReference type="GO" id="GO:0019353">
    <property type="term" value="P:protoporphyrinogen IX biosynthetic process from glutamate"/>
    <property type="evidence" value="ECO:0007669"/>
    <property type="project" value="TreeGrafter"/>
</dbReference>
<evidence type="ECO:0000256" key="8">
    <source>
        <dbReference type="ARBA" id="ARBA00022490"/>
    </source>
</evidence>
<evidence type="ECO:0000256" key="5">
    <source>
        <dbReference type="ARBA" id="ARBA00011738"/>
    </source>
</evidence>
<evidence type="ECO:0000259" key="15">
    <source>
        <dbReference type="PROSITE" id="PS00906"/>
    </source>
</evidence>
<comment type="subcellular location">
    <subcellularLocation>
        <location evidence="2 12">Cytoplasm</location>
    </subcellularLocation>
</comment>
<evidence type="ECO:0000259" key="16">
    <source>
        <dbReference type="PROSITE" id="PS00907"/>
    </source>
</evidence>
<dbReference type="EMBL" id="FODO01000005">
    <property type="protein sequence ID" value="SEO17879.1"/>
    <property type="molecule type" value="Genomic_DNA"/>
</dbReference>
<feature type="binding site" evidence="12">
    <location>
        <position position="77"/>
    </location>
    <ligand>
        <name>substrate</name>
    </ligand>
</feature>
<dbReference type="PANTHER" id="PTHR21091:SF169">
    <property type="entry name" value="UROPORPHYRINOGEN DECARBOXYLASE"/>
    <property type="match status" value="1"/>
</dbReference>
<dbReference type="PROSITE" id="PS00906">
    <property type="entry name" value="UROD_1"/>
    <property type="match status" value="1"/>
</dbReference>
<dbReference type="RefSeq" id="WP_090316735.1">
    <property type="nucleotide sequence ID" value="NZ_FNOE01000005.1"/>
</dbReference>
<dbReference type="NCBIfam" id="TIGR01464">
    <property type="entry name" value="hemE"/>
    <property type="match status" value="1"/>
</dbReference>
<evidence type="ECO:0000256" key="13">
    <source>
        <dbReference type="RuleBase" id="RU000554"/>
    </source>
</evidence>
<comment type="subunit">
    <text evidence="5 12">Homodimer.</text>
</comment>
<dbReference type="GO" id="GO:0004853">
    <property type="term" value="F:uroporphyrinogen decarboxylase activity"/>
    <property type="evidence" value="ECO:0007669"/>
    <property type="project" value="UniProtKB-UniRule"/>
</dbReference>
<evidence type="ECO:0000313" key="17">
    <source>
        <dbReference type="EMBL" id="SEO17879.1"/>
    </source>
</evidence>
<comment type="catalytic activity">
    <reaction evidence="12 13">
        <text>uroporphyrinogen III + 4 H(+) = coproporphyrinogen III + 4 CO2</text>
        <dbReference type="Rhea" id="RHEA:19865"/>
        <dbReference type="ChEBI" id="CHEBI:15378"/>
        <dbReference type="ChEBI" id="CHEBI:16526"/>
        <dbReference type="ChEBI" id="CHEBI:57308"/>
        <dbReference type="ChEBI" id="CHEBI:57309"/>
        <dbReference type="EC" id="4.1.1.37"/>
    </reaction>
</comment>
<dbReference type="GO" id="GO:0005829">
    <property type="term" value="C:cytosol"/>
    <property type="evidence" value="ECO:0007669"/>
    <property type="project" value="TreeGrafter"/>
</dbReference>
<dbReference type="InterPro" id="IPR000257">
    <property type="entry name" value="Uroporphyrinogen_deCOase"/>
</dbReference>
<evidence type="ECO:0000313" key="18">
    <source>
        <dbReference type="Proteomes" id="UP000198814"/>
    </source>
</evidence>
<protein>
    <recommendedName>
        <fullName evidence="7 12">Uroporphyrinogen decarboxylase</fullName>
        <shortName evidence="12">UPD</shortName>
        <shortName evidence="12">URO-D</shortName>
        <ecNumber evidence="6 12">4.1.1.37</ecNumber>
    </recommendedName>
</protein>
<dbReference type="STRING" id="42354.SAMN05216333_105128"/>
<organism evidence="17 18">
    <name type="scientific">Nitrosomonas oligotropha</name>
    <dbReference type="NCBI Taxonomy" id="42354"/>
    <lineage>
        <taxon>Bacteria</taxon>
        <taxon>Pseudomonadati</taxon>
        <taxon>Pseudomonadota</taxon>
        <taxon>Betaproteobacteria</taxon>
        <taxon>Nitrosomonadales</taxon>
        <taxon>Nitrosomonadaceae</taxon>
        <taxon>Nitrosomonas</taxon>
    </lineage>
</organism>
<dbReference type="HAMAP" id="MF_00218">
    <property type="entry name" value="URO_D"/>
    <property type="match status" value="1"/>
</dbReference>
<evidence type="ECO:0000256" key="9">
    <source>
        <dbReference type="ARBA" id="ARBA00022793"/>
    </source>
</evidence>
<dbReference type="InterPro" id="IPR006361">
    <property type="entry name" value="Uroporphyrinogen_deCO2ase_HemE"/>
</dbReference>
<dbReference type="Proteomes" id="UP000198814">
    <property type="component" value="Unassembled WGS sequence"/>
</dbReference>
<evidence type="ECO:0000256" key="4">
    <source>
        <dbReference type="ARBA" id="ARBA00009935"/>
    </source>
</evidence>
<evidence type="ECO:0000256" key="6">
    <source>
        <dbReference type="ARBA" id="ARBA00012288"/>
    </source>
</evidence>
<feature type="binding site" evidence="12">
    <location>
        <position position="154"/>
    </location>
    <ligand>
        <name>substrate</name>
    </ligand>
</feature>
<dbReference type="InterPro" id="IPR038071">
    <property type="entry name" value="UROD/MetE-like_sf"/>
</dbReference>
<proteinExistence type="inferred from homology"/>
<keyword evidence="18" id="KW-1185">Reference proteome</keyword>
<dbReference type="Gene3D" id="3.20.20.210">
    <property type="match status" value="1"/>
</dbReference>
<feature type="site" description="Transition state stabilizer" evidence="12">
    <location>
        <position position="77"/>
    </location>
</feature>
<evidence type="ECO:0000256" key="1">
    <source>
        <dbReference type="ARBA" id="ARBA00002448"/>
    </source>
</evidence>
<evidence type="ECO:0000256" key="2">
    <source>
        <dbReference type="ARBA" id="ARBA00004496"/>
    </source>
</evidence>
<feature type="binding site" evidence="12">
    <location>
        <position position="209"/>
    </location>
    <ligand>
        <name>substrate</name>
    </ligand>
</feature>
<dbReference type="AlphaFoldDB" id="A0A1H8MKN7"/>
<comment type="caution">
    <text evidence="12">Lacks conserved residue(s) required for the propagation of feature annotation.</text>
</comment>
<comment type="function">
    <text evidence="1 12">Catalyzes the decarboxylation of four acetate groups of uroporphyrinogen-III to yield coproporphyrinogen-III.</text>
</comment>
<evidence type="ECO:0000256" key="14">
    <source>
        <dbReference type="RuleBase" id="RU004169"/>
    </source>
</evidence>
<dbReference type="UniPathway" id="UPA00251">
    <property type="reaction ID" value="UER00321"/>
</dbReference>
<keyword evidence="10 12" id="KW-0456">Lyase</keyword>
<dbReference type="SUPFAM" id="SSF51726">
    <property type="entry name" value="UROD/MetE-like"/>
    <property type="match status" value="1"/>
</dbReference>
<feature type="binding site" evidence="12">
    <location>
        <position position="327"/>
    </location>
    <ligand>
        <name>substrate</name>
    </ligand>
</feature>
<evidence type="ECO:0000256" key="12">
    <source>
        <dbReference type="HAMAP-Rule" id="MF_00218"/>
    </source>
</evidence>
<dbReference type="Pfam" id="PF01208">
    <property type="entry name" value="URO-D"/>
    <property type="match status" value="1"/>
</dbReference>
<comment type="similarity">
    <text evidence="4 12 14">Belongs to the uroporphyrinogen decarboxylase family.</text>
</comment>
<keyword evidence="11 12" id="KW-0627">Porphyrin biosynthesis</keyword>
<evidence type="ECO:0000256" key="10">
    <source>
        <dbReference type="ARBA" id="ARBA00023239"/>
    </source>
</evidence>
<dbReference type="PROSITE" id="PS00907">
    <property type="entry name" value="UROD_2"/>
    <property type="match status" value="1"/>
</dbReference>
<evidence type="ECO:0000256" key="3">
    <source>
        <dbReference type="ARBA" id="ARBA00004804"/>
    </source>
</evidence>
<dbReference type="FunFam" id="3.20.20.210:FF:000001">
    <property type="entry name" value="Uroporphyrinogen decarboxylase"/>
    <property type="match status" value="1"/>
</dbReference>
<keyword evidence="9 12" id="KW-0210">Decarboxylase</keyword>
<dbReference type="OrthoDB" id="9806656at2"/>
<accession>A0A1H8MKN7</accession>
<evidence type="ECO:0000256" key="7">
    <source>
        <dbReference type="ARBA" id="ARBA00014308"/>
    </source>
</evidence>
<sequence length="357" mass="39296">MTTLKNDTFLRALLKQPIEYTPVWLMRQAGRYLAEYNATRARAGDFLSLCKNPGFATEVTLQPLARFPLDAAILFSDILTIPDAMGLGLYFAQGEGPMFKHPLREEKEIRALKVPDPNTDLRYVMDAVSEIRNALDNRVPLIGFSGSPFTLACYMVEGRGGTEFREIKTMLYQRPELLHHILDVNAKAVIAYLNAQIESGAQTVMIFDTWGGALSHSAYKEFSLRYIQQIIAGLKREHDGVRIPNIVFTKGGGLWLEAIADIGCDAVGLDWTIDIGDARRRVGNKVALQGNLDPSVLFAPPEVITAEVAKILASYGNGSGHVFNLGHGISQFTPPENAAALVDAVHTLSREFHAVRG</sequence>
<keyword evidence="8 12" id="KW-0963">Cytoplasm</keyword>
<feature type="binding site" evidence="12">
    <location>
        <begin position="27"/>
        <end position="31"/>
    </location>
    <ligand>
        <name>substrate</name>
    </ligand>
</feature>
<evidence type="ECO:0000256" key="11">
    <source>
        <dbReference type="ARBA" id="ARBA00023244"/>
    </source>
</evidence>
<name>A0A1H8MKN7_9PROT</name>
<reference evidence="18" key="1">
    <citation type="submission" date="2016-10" db="EMBL/GenBank/DDBJ databases">
        <authorList>
            <person name="Varghese N."/>
            <person name="Submissions S."/>
        </authorList>
    </citation>
    <scope>NUCLEOTIDE SEQUENCE [LARGE SCALE GENOMIC DNA]</scope>
    <source>
        <strain evidence="18">Nm76</strain>
    </source>
</reference>
<dbReference type="PANTHER" id="PTHR21091">
    <property type="entry name" value="METHYLTETRAHYDROFOLATE:HOMOCYSTEINE METHYLTRANSFERASE RELATED"/>
    <property type="match status" value="1"/>
</dbReference>
<feature type="domain" description="Uroporphyrinogen decarboxylase (URO-D)" evidence="15">
    <location>
        <begin position="22"/>
        <end position="31"/>
    </location>
</feature>
<feature type="domain" description="Uroporphyrinogen decarboxylase (URO-D)" evidence="16">
    <location>
        <begin position="142"/>
        <end position="158"/>
    </location>
</feature>
<gene>
    <name evidence="12" type="primary">hemE</name>
    <name evidence="17" type="ORF">SAMN05216333_105128</name>
</gene>
<comment type="pathway">
    <text evidence="3 12 13">Porphyrin-containing compound metabolism; protoporphyrin-IX biosynthesis; coproporphyrinogen-III from 5-aminolevulinate: step 4/4.</text>
</comment>